<evidence type="ECO:0000256" key="3">
    <source>
        <dbReference type="ARBA" id="ARBA00022475"/>
    </source>
</evidence>
<dbReference type="PROSITE" id="PS50893">
    <property type="entry name" value="ABC_TRANSPORTER_2"/>
    <property type="match status" value="1"/>
</dbReference>
<dbReference type="AlphaFoldDB" id="W2C4Z9"/>
<dbReference type="InterPro" id="IPR027417">
    <property type="entry name" value="P-loop_NTPase"/>
</dbReference>
<proteinExistence type="predicted"/>
<evidence type="ECO:0000256" key="4">
    <source>
        <dbReference type="ARBA" id="ARBA00022496"/>
    </source>
</evidence>
<evidence type="ECO:0000259" key="10">
    <source>
        <dbReference type="PROSITE" id="PS50893"/>
    </source>
</evidence>
<evidence type="ECO:0000256" key="9">
    <source>
        <dbReference type="ARBA" id="ARBA00023136"/>
    </source>
</evidence>
<keyword evidence="9" id="KW-0472">Membrane</keyword>
<comment type="caution">
    <text evidence="11">The sequence shown here is derived from an EMBL/GenBank/DDBJ whole genome shotgun (WGS) entry which is preliminary data.</text>
</comment>
<dbReference type="InterPro" id="IPR003439">
    <property type="entry name" value="ABC_transporter-like_ATP-bd"/>
</dbReference>
<keyword evidence="6 11" id="KW-0067">ATP-binding</keyword>
<keyword evidence="2" id="KW-0813">Transport</keyword>
<dbReference type="GO" id="GO:0006826">
    <property type="term" value="P:iron ion transport"/>
    <property type="evidence" value="ECO:0007669"/>
    <property type="project" value="UniProtKB-KW"/>
</dbReference>
<keyword evidence="3" id="KW-1003">Cell membrane</keyword>
<dbReference type="SMART" id="SM00382">
    <property type="entry name" value="AAA"/>
    <property type="match status" value="1"/>
</dbReference>
<dbReference type="EMBL" id="AYUF01000408">
    <property type="protein sequence ID" value="ETK02113.1"/>
    <property type="molecule type" value="Genomic_DNA"/>
</dbReference>
<gene>
    <name evidence="11" type="ORF">N425_06010</name>
</gene>
<keyword evidence="7" id="KW-0408">Iron</keyword>
<evidence type="ECO:0000256" key="1">
    <source>
        <dbReference type="ARBA" id="ARBA00004202"/>
    </source>
</evidence>
<evidence type="ECO:0000313" key="12">
    <source>
        <dbReference type="Proteomes" id="UP000018837"/>
    </source>
</evidence>
<dbReference type="InterPro" id="IPR051535">
    <property type="entry name" value="Siderophore_ABC-ATPase"/>
</dbReference>
<dbReference type="GO" id="GO:0005886">
    <property type="term" value="C:plasma membrane"/>
    <property type="evidence" value="ECO:0007669"/>
    <property type="project" value="UniProtKB-SubCell"/>
</dbReference>
<dbReference type="Pfam" id="PF00005">
    <property type="entry name" value="ABC_tran"/>
    <property type="match status" value="1"/>
</dbReference>
<comment type="subcellular location">
    <subcellularLocation>
        <location evidence="1">Cell membrane</location>
        <topology evidence="1">Peripheral membrane protein</topology>
    </subcellularLocation>
</comment>
<keyword evidence="5" id="KW-0547">Nucleotide-binding</keyword>
<dbReference type="GO" id="GO:0005524">
    <property type="term" value="F:ATP binding"/>
    <property type="evidence" value="ECO:0007669"/>
    <property type="project" value="UniProtKB-KW"/>
</dbReference>
<dbReference type="Gene3D" id="3.40.50.300">
    <property type="entry name" value="P-loop containing nucleotide triphosphate hydrolases"/>
    <property type="match status" value="1"/>
</dbReference>
<sequence>MKETTIRLRDLSIGYPDKHNTKRVAEHLNASIHSGELTCLLGTNGVGKSTLLRTLSAFQPPLGGTIDLLDRPLSTYDDRQLATVIGVVLTEKSDIRNMTVEELVGLGRSPYTGFWGTLKEGDRRIVHEAIARVRIEPLTQRMVHTLSDGERQKVMIAKALAQETPIIFLDEPTAFLDFPSKVEVMQLLHNLTHTLQKTVFMSTHDLELALQIADKIWLMDRTNGIAIGTPEDLSLEGKLSSFFSRKGITYDTETGFFRIDTDYRREIHLHGHGSRYAMVRKALQRNGIRADRHVADDSPHIDTTGSAGDPFVIHRADGSTQSATNIEALLSLIADQ</sequence>
<accession>W2C4Z9</accession>
<dbReference type="PATRIC" id="fig|1411148.3.peg.883"/>
<evidence type="ECO:0000256" key="5">
    <source>
        <dbReference type="ARBA" id="ARBA00022741"/>
    </source>
</evidence>
<dbReference type="Proteomes" id="UP000018837">
    <property type="component" value="Unassembled WGS sequence"/>
</dbReference>
<evidence type="ECO:0000256" key="2">
    <source>
        <dbReference type="ARBA" id="ARBA00022448"/>
    </source>
</evidence>
<protein>
    <submittedName>
        <fullName evidence="11">Iron ABC transporter ATP-binding protein</fullName>
    </submittedName>
</protein>
<dbReference type="GO" id="GO:0016887">
    <property type="term" value="F:ATP hydrolysis activity"/>
    <property type="evidence" value="ECO:0007669"/>
    <property type="project" value="InterPro"/>
</dbReference>
<dbReference type="PANTHER" id="PTHR42771">
    <property type="entry name" value="IRON(3+)-HYDROXAMATE IMPORT ATP-BINDING PROTEIN FHUC"/>
    <property type="match status" value="1"/>
</dbReference>
<evidence type="ECO:0000256" key="6">
    <source>
        <dbReference type="ARBA" id="ARBA00022840"/>
    </source>
</evidence>
<dbReference type="InterPro" id="IPR003593">
    <property type="entry name" value="AAA+_ATPase"/>
</dbReference>
<reference evidence="11 12" key="1">
    <citation type="submission" date="2013-11" db="EMBL/GenBank/DDBJ databases">
        <title>Single cell genomics of uncultured Tannerella BU063 (oral taxon 286).</title>
        <authorList>
            <person name="Beall C.J."/>
            <person name="Campbell A.G."/>
            <person name="Griffen A.L."/>
            <person name="Podar M."/>
            <person name="Leys E.J."/>
        </authorList>
    </citation>
    <scope>NUCLEOTIDE SEQUENCE [LARGE SCALE GENOMIC DNA]</scope>
    <source>
        <strain evidence="11">Cell 2</strain>
    </source>
</reference>
<evidence type="ECO:0000256" key="8">
    <source>
        <dbReference type="ARBA" id="ARBA00023065"/>
    </source>
</evidence>
<keyword evidence="8" id="KW-0406">Ion transport</keyword>
<dbReference type="PANTHER" id="PTHR42771:SF2">
    <property type="entry name" value="IRON(3+)-HYDROXAMATE IMPORT ATP-BINDING PROTEIN FHUC"/>
    <property type="match status" value="1"/>
</dbReference>
<feature type="domain" description="ABC transporter" evidence="10">
    <location>
        <begin position="6"/>
        <end position="246"/>
    </location>
</feature>
<keyword evidence="4" id="KW-0410">Iron transport</keyword>
<dbReference type="CDD" id="cd03214">
    <property type="entry name" value="ABC_Iron-Siderophores_B12_Hemin"/>
    <property type="match status" value="1"/>
</dbReference>
<evidence type="ECO:0000256" key="7">
    <source>
        <dbReference type="ARBA" id="ARBA00023004"/>
    </source>
</evidence>
<organism evidence="11 12">
    <name type="scientific">Tannerella sp. oral taxon BU063 isolate Cell 2</name>
    <dbReference type="NCBI Taxonomy" id="1411148"/>
    <lineage>
        <taxon>Bacteria</taxon>
        <taxon>Pseudomonadati</taxon>
        <taxon>Bacteroidota</taxon>
        <taxon>Bacteroidia</taxon>
        <taxon>Bacteroidales</taxon>
        <taxon>Tannerellaceae</taxon>
        <taxon>Tannerella</taxon>
    </lineage>
</organism>
<dbReference type="SUPFAM" id="SSF52540">
    <property type="entry name" value="P-loop containing nucleoside triphosphate hydrolases"/>
    <property type="match status" value="1"/>
</dbReference>
<evidence type="ECO:0000313" key="11">
    <source>
        <dbReference type="EMBL" id="ETK02113.1"/>
    </source>
</evidence>
<name>W2C4Z9_9BACT</name>